<dbReference type="EMBL" id="MF189170">
    <property type="protein sequence ID" value="ASR80012.1"/>
    <property type="molecule type" value="Genomic_DNA"/>
</dbReference>
<organism evidence="1 2">
    <name type="scientific">Arthrobacter phage Arcadia</name>
    <dbReference type="NCBI Taxonomy" id="2024274"/>
    <lineage>
        <taxon>Viruses</taxon>
        <taxon>Duplodnaviria</taxon>
        <taxon>Heunggongvirae</taxon>
        <taxon>Uroviricota</taxon>
        <taxon>Caudoviricetes</taxon>
        <taxon>Mudcatvirus</taxon>
        <taxon>Mudcatvirus arcadia</taxon>
    </lineage>
</organism>
<accession>A0A222Z673</accession>
<proteinExistence type="predicted"/>
<gene>
    <name evidence="1" type="ORF">SEA_ARCADIA_49</name>
</gene>
<keyword evidence="2" id="KW-1185">Reference proteome</keyword>
<sequence>MKYEIAKLAVSAIVSTSTGMVVGNAVKATLPIGSSLIKKIGFGIGAVVIGEMVGNKASQYVDSQIDEFSEAMKMTRDGVRTAKDIFNDMKESPNEEGEKTEE</sequence>
<reference evidence="1 2" key="1">
    <citation type="submission" date="2017-06" db="EMBL/GenBank/DDBJ databases">
        <authorList>
            <person name="Schoff C."/>
            <person name="Dunbar D."/>
            <person name="Schaff J.E."/>
            <person name="Dashiell C.L."/>
            <person name="Macialek J.A."/>
            <person name="Klyczek K."/>
            <person name="Bradley K.W."/>
            <person name="Asai D.J."/>
            <person name="Bowman C.A."/>
            <person name="Russell D.A."/>
            <person name="Pope W.H."/>
            <person name="Jacobs-Sera D."/>
            <person name="Hendrix R.W."/>
            <person name="Hatfull G.F."/>
        </authorList>
    </citation>
    <scope>NUCLEOTIDE SEQUENCE [LARGE SCALE GENOMIC DNA]</scope>
</reference>
<evidence type="ECO:0000313" key="2">
    <source>
        <dbReference type="Proteomes" id="UP000226315"/>
    </source>
</evidence>
<evidence type="ECO:0000313" key="1">
    <source>
        <dbReference type="EMBL" id="ASR80012.1"/>
    </source>
</evidence>
<dbReference type="Proteomes" id="UP000226315">
    <property type="component" value="Segment"/>
</dbReference>
<protein>
    <submittedName>
        <fullName evidence="1">Uncharacterized protein</fullName>
    </submittedName>
</protein>
<name>A0A222Z673_9CAUD</name>